<sequence length="1094" mass="128445">MYNLSKLYEPENKELLETISLLNFAIGFDKSVASFRESDLFSFLERIQSYDFKNYDDLFYILDMIEDSFEHISQCISSQIRRTHVIMPISRAKELDSKSIEWIAKQNGITIKQKLAQGKVLGMKRYSFIDNPENRVFKIVLMRLVAIAEFRAFDEGLCNKIVRFIRDNLNEVNHKAQIIPNNILLHHKHYAKFYKAYKWLNHLEYIMNDFKLFKERINATKENLKKFIALSLLHKNTNVRILPSDLSINQKEYSVCFESKWLLDCRIEKYLNNKNDLESFKNECLNFIKTNDAIEHIIPPPDKINSSKSKIFIDIFRLYPILYVASKHITMPLLLKQEINNKIINANHTKIIDMNNSFYTLAGSLLLKNSEVFDVFLRDIKEFVGESNMLYYVLPDYIHVFDFNDEHRSIRAYFDQAFFINKSILAAAKMLFSGELKEKDTLLYFQKNNKEEIYVTPILVRYKHELKEGKSKGLYLEKHPSKKYKENIKGIDESIVQILFKKCLQNGVKALVKNNIKYYKNNKTYNIPELPEEEINNDIHEVKRLYKNSHGLFKTNIKIIQDDPKENLKYYKELIKQKEEGFILWGEKLPKLDIGVNDGIKDEKFNLVKDNDELDFKNEICIKDQFIIPANAEKIIAPLFLEDKNINYSMVLESNMMPFKEEVRCRLTLQYSYDDENIYTLIFEPLDRNLPPMQAKWHKGAMGQIRKDMSSIYPPYPLVKSIYELQHYPKKDGNGKNDLFNWVETSIKKIQELMQKEKVRATIYHIDRNKYFCFAIDDLGNEIFCHRNNFINKADWDDVNEGDVLFLVKCETNNKYRGAFISLENLSLKTDKITKILRNTRFPMISIFNGHSLKDSDMPTSFGDAIRNFIVFMKDKLNDINDKELKDEFLFFCSILHDCLPIGEYPMDYNSKNHRVLAYAIGDAKLLWQKEILNSVINDKFEKQISVLAISLWRSKDLVFEINSSMASKLTKKSIQWISSKDPLYKSKNSNVLSAKPFFVNILEVLLSLLRLRKKGFDILNPIDKDTQCLMQRLLTLGKSIINKQANLQSYLKLELEEKPSKYKEMPDLIYALLSFINGENTNSIKIIGVNDEA</sequence>
<evidence type="ECO:0000313" key="2">
    <source>
        <dbReference type="EMBL" id="TLD99375.1"/>
    </source>
</evidence>
<dbReference type="Pfam" id="PF09823">
    <property type="entry name" value="DUF2357"/>
    <property type="match status" value="1"/>
</dbReference>
<name>A0A4U8THB6_9HELI</name>
<organism evidence="2 3">
    <name type="scientific">Helicobacter trogontum</name>
    <dbReference type="NCBI Taxonomy" id="50960"/>
    <lineage>
        <taxon>Bacteria</taxon>
        <taxon>Pseudomonadati</taxon>
        <taxon>Campylobacterota</taxon>
        <taxon>Epsilonproteobacteria</taxon>
        <taxon>Campylobacterales</taxon>
        <taxon>Helicobacteraceae</taxon>
        <taxon>Helicobacter</taxon>
    </lineage>
</organism>
<dbReference type="RefSeq" id="WP_034317665.1">
    <property type="nucleotide sequence ID" value="NZ_FZNF01000010.1"/>
</dbReference>
<evidence type="ECO:0000259" key="1">
    <source>
        <dbReference type="Pfam" id="PF09823"/>
    </source>
</evidence>
<dbReference type="AlphaFoldDB" id="A0A4U8THB6"/>
<reference evidence="2 3" key="1">
    <citation type="journal article" date="2014" name="Genome Announc.">
        <title>Draft genome sequences of eight enterohepatic helicobacter species isolated from both laboratory and wild rodents.</title>
        <authorList>
            <person name="Sheh A."/>
            <person name="Shen Z."/>
            <person name="Fox J.G."/>
        </authorList>
    </citation>
    <scope>NUCLEOTIDE SEQUENCE [LARGE SCALE GENOMIC DNA]</scope>
    <source>
        <strain evidence="2 3">ATCC 49310</strain>
    </source>
</reference>
<feature type="domain" description="DUF2357" evidence="1">
    <location>
        <begin position="59"/>
        <end position="147"/>
    </location>
</feature>
<dbReference type="EMBL" id="JRPK02000003">
    <property type="protein sequence ID" value="TLD99375.1"/>
    <property type="molecule type" value="Genomic_DNA"/>
</dbReference>
<comment type="caution">
    <text evidence="2">The sequence shown here is derived from an EMBL/GenBank/DDBJ whole genome shotgun (WGS) entry which is preliminary data.</text>
</comment>
<dbReference type="InterPro" id="IPR018633">
    <property type="entry name" value="DUF2357"/>
</dbReference>
<evidence type="ECO:0000313" key="3">
    <source>
        <dbReference type="Proteomes" id="UP000029861"/>
    </source>
</evidence>
<gene>
    <name evidence="2" type="ORF">LS80_001655</name>
</gene>
<protein>
    <submittedName>
        <fullName evidence="2">DUF2357 domain-containing protein</fullName>
    </submittedName>
</protein>
<dbReference type="Proteomes" id="UP000029861">
    <property type="component" value="Unassembled WGS sequence"/>
</dbReference>
<proteinExistence type="predicted"/>
<accession>A0A4U8THB6</accession>